<evidence type="ECO:0000256" key="5">
    <source>
        <dbReference type="ARBA" id="ARBA00022692"/>
    </source>
</evidence>
<feature type="domain" description="TonB-dependent receptor plug" evidence="15">
    <location>
        <begin position="66"/>
        <end position="174"/>
    </location>
</feature>
<dbReference type="InterPro" id="IPR039426">
    <property type="entry name" value="TonB-dep_rcpt-like"/>
</dbReference>
<evidence type="ECO:0000256" key="11">
    <source>
        <dbReference type="PROSITE-ProRule" id="PRU01360"/>
    </source>
</evidence>
<evidence type="ECO:0000259" key="15">
    <source>
        <dbReference type="Pfam" id="PF07715"/>
    </source>
</evidence>
<dbReference type="SUPFAM" id="SSF56935">
    <property type="entry name" value="Porins"/>
    <property type="match status" value="1"/>
</dbReference>
<evidence type="ECO:0000256" key="4">
    <source>
        <dbReference type="ARBA" id="ARBA00022496"/>
    </source>
</evidence>
<gene>
    <name evidence="16" type="ORF">GRI94_00020</name>
    <name evidence="17" type="ORF">GRI94_14110</name>
</gene>
<evidence type="ECO:0000313" key="17">
    <source>
        <dbReference type="EMBL" id="MXP32961.1"/>
    </source>
</evidence>
<comment type="similarity">
    <text evidence="11 12">Belongs to the TonB-dependent receptor family.</text>
</comment>
<keyword evidence="17" id="KW-0675">Receptor</keyword>
<evidence type="ECO:0000256" key="2">
    <source>
        <dbReference type="ARBA" id="ARBA00022448"/>
    </source>
</evidence>
<dbReference type="PANTHER" id="PTHR32552">
    <property type="entry name" value="FERRICHROME IRON RECEPTOR-RELATED"/>
    <property type="match status" value="1"/>
</dbReference>
<comment type="caution">
    <text evidence="17">The sequence shown here is derived from an EMBL/GenBank/DDBJ whole genome shotgun (WGS) entry which is preliminary data.</text>
</comment>
<dbReference type="EMBL" id="WTYE01000001">
    <property type="protein sequence ID" value="MXP32961.1"/>
    <property type="molecule type" value="Genomic_DNA"/>
</dbReference>
<keyword evidence="6" id="KW-0408">Iron</keyword>
<feature type="signal peptide" evidence="13">
    <location>
        <begin position="1"/>
        <end position="38"/>
    </location>
</feature>
<dbReference type="Pfam" id="PF00593">
    <property type="entry name" value="TonB_dep_Rec_b-barrel"/>
    <property type="match status" value="1"/>
</dbReference>
<feature type="domain" description="TonB-dependent receptor-like beta-barrel" evidence="14">
    <location>
        <begin position="331"/>
        <end position="799"/>
    </location>
</feature>
<organism evidence="17 18">
    <name type="scientific">Parerythrobacter jejuensis</name>
    <dbReference type="NCBI Taxonomy" id="795812"/>
    <lineage>
        <taxon>Bacteria</taxon>
        <taxon>Pseudomonadati</taxon>
        <taxon>Pseudomonadota</taxon>
        <taxon>Alphaproteobacteria</taxon>
        <taxon>Sphingomonadales</taxon>
        <taxon>Erythrobacteraceae</taxon>
        <taxon>Parerythrobacter</taxon>
    </lineage>
</organism>
<keyword evidence="8 12" id="KW-0798">TonB box</keyword>
<dbReference type="InterPro" id="IPR012910">
    <property type="entry name" value="Plug_dom"/>
</dbReference>
<keyword evidence="13" id="KW-0732">Signal</keyword>
<evidence type="ECO:0000313" key="16">
    <source>
        <dbReference type="EMBL" id="MXP30201.1"/>
    </source>
</evidence>
<dbReference type="GO" id="GO:0009279">
    <property type="term" value="C:cell outer membrane"/>
    <property type="evidence" value="ECO:0007669"/>
    <property type="project" value="UniProtKB-SubCell"/>
</dbReference>
<evidence type="ECO:0000256" key="8">
    <source>
        <dbReference type="ARBA" id="ARBA00023077"/>
    </source>
</evidence>
<keyword evidence="7" id="KW-0406">Ion transport</keyword>
<protein>
    <submittedName>
        <fullName evidence="17">TonB-dependent receptor</fullName>
    </submittedName>
</protein>
<dbReference type="Proteomes" id="UP000446786">
    <property type="component" value="Unassembled WGS sequence"/>
</dbReference>
<dbReference type="Gene3D" id="2.170.130.10">
    <property type="entry name" value="TonB-dependent receptor, plug domain"/>
    <property type="match status" value="1"/>
</dbReference>
<dbReference type="Pfam" id="PF07715">
    <property type="entry name" value="Plug"/>
    <property type="match status" value="1"/>
</dbReference>
<evidence type="ECO:0000256" key="12">
    <source>
        <dbReference type="RuleBase" id="RU003357"/>
    </source>
</evidence>
<evidence type="ECO:0000313" key="18">
    <source>
        <dbReference type="Proteomes" id="UP000446786"/>
    </source>
</evidence>
<dbReference type="PANTHER" id="PTHR32552:SF81">
    <property type="entry name" value="TONB-DEPENDENT OUTER MEMBRANE RECEPTOR"/>
    <property type="match status" value="1"/>
</dbReference>
<dbReference type="InterPro" id="IPR000531">
    <property type="entry name" value="Beta-barrel_TonB"/>
</dbReference>
<evidence type="ECO:0000256" key="1">
    <source>
        <dbReference type="ARBA" id="ARBA00004571"/>
    </source>
</evidence>
<evidence type="ECO:0000256" key="3">
    <source>
        <dbReference type="ARBA" id="ARBA00022452"/>
    </source>
</evidence>
<evidence type="ECO:0000256" key="9">
    <source>
        <dbReference type="ARBA" id="ARBA00023136"/>
    </source>
</evidence>
<name>A0A845AVZ1_9SPHN</name>
<feature type="chain" id="PRO_5044663619" evidence="13">
    <location>
        <begin position="39"/>
        <end position="845"/>
    </location>
</feature>
<keyword evidence="5 11" id="KW-0812">Transmembrane</keyword>
<keyword evidence="2 11" id="KW-0813">Transport</keyword>
<sequence length="845" mass="89814">MTMIEKTVAQQIARRMRPAFYASAAGIAMLAAPGIAHAQDADDGASSDGATGNEIIVLARRQEETLQEVPVTVTVIGGDTLEKYSVDQVADVVSRVPTLNVQVGGSGSGGQLSLRGVGSSNISAAFDSAVAFDFDGVQVSTMRLVQAGFFDTQQIDVLKGPQSLFFGKSASAGVFSIRSADPTPTWEFGGKASYELEEKGWVVGGFVSGPITDTMGIRVAGQYTDIEDYVELQPGTPTALGDSRGFKDFVGRVTLAWEPTPGFDINLKMQYVHTETDGAIAHSDIFCGANGRADEVVLLGGAIAVPAGNDCNAFDGKYFLPDASGAVAGSVPTATGPTLAAGRNGVPFGETDLFFGRLRMNFDVTDSMTITTTTGYVDLDATDFDSYSYVGIGPAFNPGGVPVGLIAPALAANNAPGSPQGFGSSDPRNTLEQFSQEIRITSDFDGIFNFMVGGFYEWRKFVFDTSQQAVNISIIAPDPVTGFTYDWDKSQETKTSAASFFGSVILDLTDRLELSGGVRYTDESKTSRISVPFVHTFLSAGPGFIDSGFFSGPIDFSDSNWSPEATIKYQVSDDVNVFASFKTGFKSGGVDNSALPSSSLLGFGSPDPAVRQATADGLIYNSESAIGGEVGVKSQFANRTFTLNATAYYYVFDDLQVQNFDGTTIQFITLNAGEVTTKGVDVAWGWETPVQGLNLSGNLSWLDAQFSDTFNTTGGVDLDGRDVARAPTWSGNLAFDYTVPMGDSLELNLGGNAIYSGSYFTDEVTLNDFRQDSYVAFDARVSIGHPDGKWRVSLVGSNLTDEIWVNTSGDRPFLAGPGLGLPVGDDLVVTQNRGRQVFVETSFRF</sequence>
<evidence type="ECO:0000256" key="13">
    <source>
        <dbReference type="SAM" id="SignalP"/>
    </source>
</evidence>
<comment type="subcellular location">
    <subcellularLocation>
        <location evidence="1 11">Cell outer membrane</location>
        <topology evidence="1 11">Multi-pass membrane protein</topology>
    </subcellularLocation>
</comment>
<evidence type="ECO:0000256" key="10">
    <source>
        <dbReference type="ARBA" id="ARBA00023237"/>
    </source>
</evidence>
<dbReference type="InterPro" id="IPR037066">
    <property type="entry name" value="Plug_dom_sf"/>
</dbReference>
<dbReference type="PROSITE" id="PS52016">
    <property type="entry name" value="TONB_DEPENDENT_REC_3"/>
    <property type="match status" value="1"/>
</dbReference>
<dbReference type="AlphaFoldDB" id="A0A845AVZ1"/>
<dbReference type="GO" id="GO:0006826">
    <property type="term" value="P:iron ion transport"/>
    <property type="evidence" value="ECO:0007669"/>
    <property type="project" value="UniProtKB-KW"/>
</dbReference>
<dbReference type="EMBL" id="WTYE01000001">
    <property type="protein sequence ID" value="MXP30201.1"/>
    <property type="molecule type" value="Genomic_DNA"/>
</dbReference>
<dbReference type="Gene3D" id="2.40.170.20">
    <property type="entry name" value="TonB-dependent receptor, beta-barrel domain"/>
    <property type="match status" value="1"/>
</dbReference>
<proteinExistence type="inferred from homology"/>
<keyword evidence="10 11" id="KW-0998">Cell outer membrane</keyword>
<keyword evidence="18" id="KW-1185">Reference proteome</keyword>
<keyword evidence="9 11" id="KW-0472">Membrane</keyword>
<evidence type="ECO:0000256" key="7">
    <source>
        <dbReference type="ARBA" id="ARBA00023065"/>
    </source>
</evidence>
<evidence type="ECO:0000259" key="14">
    <source>
        <dbReference type="Pfam" id="PF00593"/>
    </source>
</evidence>
<reference evidence="17 18" key="1">
    <citation type="submission" date="2019-12" db="EMBL/GenBank/DDBJ databases">
        <title>Genomic-based taxomic classification of the family Erythrobacteraceae.</title>
        <authorList>
            <person name="Xu L."/>
        </authorList>
    </citation>
    <scope>NUCLEOTIDE SEQUENCE [LARGE SCALE GENOMIC DNA]</scope>
    <source>
        <strain evidence="17 18">JCM 16677</strain>
    </source>
</reference>
<dbReference type="InterPro" id="IPR036942">
    <property type="entry name" value="Beta-barrel_TonB_sf"/>
</dbReference>
<keyword evidence="4" id="KW-0410">Iron transport</keyword>
<accession>A0A845AVZ1</accession>
<evidence type="ECO:0000256" key="6">
    <source>
        <dbReference type="ARBA" id="ARBA00023004"/>
    </source>
</evidence>
<keyword evidence="3 11" id="KW-1134">Transmembrane beta strand</keyword>